<dbReference type="VEuPathDB" id="FungiDB:AMAG_09046"/>
<dbReference type="InterPro" id="IPR016137">
    <property type="entry name" value="RGS"/>
</dbReference>
<evidence type="ECO:0000259" key="2">
    <source>
        <dbReference type="PROSITE" id="PS50132"/>
    </source>
</evidence>
<accession>A0A0L0SNM7</accession>
<feature type="transmembrane region" description="Helical" evidence="1">
    <location>
        <begin position="41"/>
        <end position="58"/>
    </location>
</feature>
<feature type="transmembrane region" description="Helical" evidence="1">
    <location>
        <begin position="370"/>
        <end position="394"/>
    </location>
</feature>
<keyword evidence="1" id="KW-0472">Membrane</keyword>
<reference evidence="4" key="2">
    <citation type="submission" date="2009-11" db="EMBL/GenBank/DDBJ databases">
        <title>The Genome Sequence of Allomyces macrogynus strain ATCC 38327.</title>
        <authorList>
            <consortium name="The Broad Institute Genome Sequencing Platform"/>
            <person name="Russ C."/>
            <person name="Cuomo C."/>
            <person name="Shea T."/>
            <person name="Young S.K."/>
            <person name="Zeng Q."/>
            <person name="Koehrsen M."/>
            <person name="Haas B."/>
            <person name="Borodovsky M."/>
            <person name="Guigo R."/>
            <person name="Alvarado L."/>
            <person name="Berlin A."/>
            <person name="Borenstein D."/>
            <person name="Chen Z."/>
            <person name="Engels R."/>
            <person name="Freedman E."/>
            <person name="Gellesch M."/>
            <person name="Goldberg J."/>
            <person name="Griggs A."/>
            <person name="Gujja S."/>
            <person name="Heiman D."/>
            <person name="Hepburn T."/>
            <person name="Howarth C."/>
            <person name="Jen D."/>
            <person name="Larson L."/>
            <person name="Lewis B."/>
            <person name="Mehta T."/>
            <person name="Park D."/>
            <person name="Pearson M."/>
            <person name="Roberts A."/>
            <person name="Saif S."/>
            <person name="Shenoy N."/>
            <person name="Sisk P."/>
            <person name="Stolte C."/>
            <person name="Sykes S."/>
            <person name="Walk T."/>
            <person name="White J."/>
            <person name="Yandava C."/>
            <person name="Burger G."/>
            <person name="Gray M.W."/>
            <person name="Holland P.W.H."/>
            <person name="King N."/>
            <person name="Lang F.B.F."/>
            <person name="Roger A.J."/>
            <person name="Ruiz-Trillo I."/>
            <person name="Lander E."/>
            <person name="Nusbaum C."/>
        </authorList>
    </citation>
    <scope>NUCLEOTIDE SEQUENCE [LARGE SCALE GENOMIC DNA]</scope>
    <source>
        <strain evidence="4">ATCC 38327</strain>
    </source>
</reference>
<feature type="transmembrane region" description="Helical" evidence="1">
    <location>
        <begin position="84"/>
        <end position="104"/>
    </location>
</feature>
<gene>
    <name evidence="3" type="ORF">AMAG_09046</name>
</gene>
<proteinExistence type="predicted"/>
<dbReference type="PROSITE" id="PS50132">
    <property type="entry name" value="RGS"/>
    <property type="match status" value="1"/>
</dbReference>
<feature type="transmembrane region" description="Helical" evidence="1">
    <location>
        <begin position="337"/>
        <end position="358"/>
    </location>
</feature>
<dbReference type="Pfam" id="PF00615">
    <property type="entry name" value="RGS"/>
    <property type="match status" value="1"/>
</dbReference>
<evidence type="ECO:0000313" key="4">
    <source>
        <dbReference type="Proteomes" id="UP000054350"/>
    </source>
</evidence>
<reference evidence="3 4" key="1">
    <citation type="submission" date="2009-11" db="EMBL/GenBank/DDBJ databases">
        <title>Annotation of Allomyces macrogynus ATCC 38327.</title>
        <authorList>
            <consortium name="The Broad Institute Genome Sequencing Platform"/>
            <person name="Russ C."/>
            <person name="Cuomo C."/>
            <person name="Burger G."/>
            <person name="Gray M.W."/>
            <person name="Holland P.W.H."/>
            <person name="King N."/>
            <person name="Lang F.B.F."/>
            <person name="Roger A.J."/>
            <person name="Ruiz-Trillo I."/>
            <person name="Young S.K."/>
            <person name="Zeng Q."/>
            <person name="Gargeya S."/>
            <person name="Fitzgerald M."/>
            <person name="Haas B."/>
            <person name="Abouelleil A."/>
            <person name="Alvarado L."/>
            <person name="Arachchi H.M."/>
            <person name="Berlin A."/>
            <person name="Chapman S.B."/>
            <person name="Gearin G."/>
            <person name="Goldberg J."/>
            <person name="Griggs A."/>
            <person name="Gujja S."/>
            <person name="Hansen M."/>
            <person name="Heiman D."/>
            <person name="Howarth C."/>
            <person name="Larimer J."/>
            <person name="Lui A."/>
            <person name="MacDonald P.J.P."/>
            <person name="McCowen C."/>
            <person name="Montmayeur A."/>
            <person name="Murphy C."/>
            <person name="Neiman D."/>
            <person name="Pearson M."/>
            <person name="Priest M."/>
            <person name="Roberts A."/>
            <person name="Saif S."/>
            <person name="Shea T."/>
            <person name="Sisk P."/>
            <person name="Stolte C."/>
            <person name="Sykes S."/>
            <person name="Wortman J."/>
            <person name="Nusbaum C."/>
            <person name="Birren B."/>
        </authorList>
    </citation>
    <scope>NUCLEOTIDE SEQUENCE [LARGE SCALE GENOMIC DNA]</scope>
    <source>
        <strain evidence="3 4">ATCC 38327</strain>
    </source>
</reference>
<feature type="transmembrane region" description="Helical" evidence="1">
    <location>
        <begin position="247"/>
        <end position="278"/>
    </location>
</feature>
<dbReference type="InterPro" id="IPR036305">
    <property type="entry name" value="RGS_sf"/>
</dbReference>
<organism evidence="3 4">
    <name type="scientific">Allomyces macrogynus (strain ATCC 38327)</name>
    <name type="common">Allomyces javanicus var. macrogynus</name>
    <dbReference type="NCBI Taxonomy" id="578462"/>
    <lineage>
        <taxon>Eukaryota</taxon>
        <taxon>Fungi</taxon>
        <taxon>Fungi incertae sedis</taxon>
        <taxon>Blastocladiomycota</taxon>
        <taxon>Blastocladiomycetes</taxon>
        <taxon>Blastocladiales</taxon>
        <taxon>Blastocladiaceae</taxon>
        <taxon>Allomyces</taxon>
    </lineage>
</organism>
<dbReference type="InterPro" id="IPR044926">
    <property type="entry name" value="RGS_subdomain_2"/>
</dbReference>
<name>A0A0L0SNM7_ALLM3</name>
<evidence type="ECO:0000313" key="3">
    <source>
        <dbReference type="EMBL" id="KNE63985.1"/>
    </source>
</evidence>
<dbReference type="Gene3D" id="1.10.167.10">
    <property type="entry name" value="Regulator of G-protein Signalling 4, domain 2"/>
    <property type="match status" value="1"/>
</dbReference>
<dbReference type="SMART" id="SM00315">
    <property type="entry name" value="RGS"/>
    <property type="match status" value="1"/>
</dbReference>
<dbReference type="PANTHER" id="PTHR10845:SF192">
    <property type="entry name" value="DOUBLE HIT, ISOFORM B"/>
    <property type="match status" value="1"/>
</dbReference>
<dbReference type="PANTHER" id="PTHR10845">
    <property type="entry name" value="REGULATOR OF G PROTEIN SIGNALING"/>
    <property type="match status" value="1"/>
</dbReference>
<dbReference type="SUPFAM" id="SSF48097">
    <property type="entry name" value="Regulator of G-protein signaling, RGS"/>
    <property type="match status" value="1"/>
</dbReference>
<feature type="transmembrane region" description="Helical" evidence="1">
    <location>
        <begin position="298"/>
        <end position="325"/>
    </location>
</feature>
<feature type="transmembrane region" description="Helical" evidence="1">
    <location>
        <begin position="6"/>
        <end position="29"/>
    </location>
</feature>
<keyword evidence="1" id="KW-1133">Transmembrane helix</keyword>
<keyword evidence="4" id="KW-1185">Reference proteome</keyword>
<sequence>MATALFDIAVAWHLVLAALLVAFVLVAYLGPSELLLRRSPLLVVLQTLGLGWWGYTILQCPDALPWLPSDAAGPLGYGLPRYILSHWAVPTWLTCFFLRSFILLSEYFCNVRMLHEATLATVAPLSPLVLPPPPPSPPPPIPALGRVPMTDLGAARRHPKLVHSLSLHPHSAETVVSHGNSNLSRTSVASGVSGASRASSSDTAWESNLNRMERMFLALQTRLLPAPAGTATSLSRITPVRRYSNPVILWAMLATWAFVALVIVPISLGISGCFATLSPDFPGFPQCLEDPATGDTTWLAYVPMLTLLVVEVLALPFVLVTIRNIHDAYYLRLESDILLAIQFGMVTFYIVGWTPSLATIMPPMWRRSTVLLALIMLWVVITVVVPLFVALVQLARRHAHHKMHATGSVVSIEYTAEAFQRILEDRDQFEAFKRVLASTFCLENGLFWDDLARLDPTPFDTTKPISLYASPPVHPASPSSLPVPYGKSDDQAATALQQRLRRICEMYILPGAPRELNLVSATRERLIRAYHAHSLTVASFAEARREAFNNMYQNGFAKYLQVIKV</sequence>
<dbReference type="Proteomes" id="UP000054350">
    <property type="component" value="Unassembled WGS sequence"/>
</dbReference>
<dbReference type="EMBL" id="GG745343">
    <property type="protein sequence ID" value="KNE63985.1"/>
    <property type="molecule type" value="Genomic_DNA"/>
</dbReference>
<protein>
    <recommendedName>
        <fullName evidence="2">RGS domain-containing protein</fullName>
    </recommendedName>
</protein>
<keyword evidence="1" id="KW-0812">Transmembrane</keyword>
<dbReference type="AlphaFoldDB" id="A0A0L0SNM7"/>
<evidence type="ECO:0000256" key="1">
    <source>
        <dbReference type="SAM" id="Phobius"/>
    </source>
</evidence>
<feature type="domain" description="RGS" evidence="2">
    <location>
        <begin position="418"/>
        <end position="565"/>
    </location>
</feature>
<dbReference type="OrthoDB" id="5571061at2759"/>